<feature type="domain" description="Cation efflux protein cytoplasmic" evidence="9">
    <location>
        <begin position="227"/>
        <end position="303"/>
    </location>
</feature>
<feature type="transmembrane region" description="Helical" evidence="7">
    <location>
        <begin position="197"/>
        <end position="215"/>
    </location>
</feature>
<dbReference type="SUPFAM" id="SSF161111">
    <property type="entry name" value="Cation efflux protein transmembrane domain-like"/>
    <property type="match status" value="1"/>
</dbReference>
<evidence type="ECO:0000256" key="6">
    <source>
        <dbReference type="ARBA" id="ARBA00023136"/>
    </source>
</evidence>
<feature type="domain" description="Cation efflux protein transmembrane" evidence="8">
    <location>
        <begin position="31"/>
        <end position="222"/>
    </location>
</feature>
<evidence type="ECO:0000313" key="10">
    <source>
        <dbReference type="EMBL" id="HIR56855.1"/>
    </source>
</evidence>
<dbReference type="Pfam" id="PF01545">
    <property type="entry name" value="Cation_efflux"/>
    <property type="match status" value="1"/>
</dbReference>
<evidence type="ECO:0000256" key="2">
    <source>
        <dbReference type="ARBA" id="ARBA00008114"/>
    </source>
</evidence>
<keyword evidence="5 7" id="KW-1133">Transmembrane helix</keyword>
<protein>
    <submittedName>
        <fullName evidence="10">Cation transporter</fullName>
    </submittedName>
</protein>
<evidence type="ECO:0000256" key="7">
    <source>
        <dbReference type="SAM" id="Phobius"/>
    </source>
</evidence>
<comment type="subcellular location">
    <subcellularLocation>
        <location evidence="1">Membrane</location>
        <topology evidence="1">Multi-pass membrane protein</topology>
    </subcellularLocation>
</comment>
<dbReference type="GO" id="GO:0016020">
    <property type="term" value="C:membrane"/>
    <property type="evidence" value="ECO:0007669"/>
    <property type="project" value="UniProtKB-SubCell"/>
</dbReference>
<dbReference type="GO" id="GO:0008324">
    <property type="term" value="F:monoatomic cation transmembrane transporter activity"/>
    <property type="evidence" value="ECO:0007669"/>
    <property type="project" value="InterPro"/>
</dbReference>
<gene>
    <name evidence="10" type="ORF">IAA54_04240</name>
</gene>
<dbReference type="InterPro" id="IPR027470">
    <property type="entry name" value="Cation_efflux_CTD"/>
</dbReference>
<dbReference type="FunFam" id="1.20.1510.10:FF:000006">
    <property type="entry name" value="Divalent cation efflux transporter"/>
    <property type="match status" value="1"/>
</dbReference>
<feature type="transmembrane region" description="Helical" evidence="7">
    <location>
        <begin position="28"/>
        <end position="47"/>
    </location>
</feature>
<dbReference type="EMBL" id="DVHF01000050">
    <property type="protein sequence ID" value="HIR56855.1"/>
    <property type="molecule type" value="Genomic_DNA"/>
</dbReference>
<reference evidence="10" key="1">
    <citation type="submission" date="2020-10" db="EMBL/GenBank/DDBJ databases">
        <authorList>
            <person name="Gilroy R."/>
        </authorList>
    </citation>
    <scope>NUCLEOTIDE SEQUENCE</scope>
    <source>
        <strain evidence="10">ChiSjej1B19-7085</strain>
    </source>
</reference>
<evidence type="ECO:0000259" key="8">
    <source>
        <dbReference type="Pfam" id="PF01545"/>
    </source>
</evidence>
<dbReference type="PANTHER" id="PTHR43840">
    <property type="entry name" value="MITOCHONDRIAL METAL TRANSPORTER 1-RELATED"/>
    <property type="match status" value="1"/>
</dbReference>
<dbReference type="InterPro" id="IPR036837">
    <property type="entry name" value="Cation_efflux_CTD_sf"/>
</dbReference>
<evidence type="ECO:0000256" key="4">
    <source>
        <dbReference type="ARBA" id="ARBA00022692"/>
    </source>
</evidence>
<dbReference type="InterPro" id="IPR058533">
    <property type="entry name" value="Cation_efflux_TM"/>
</dbReference>
<evidence type="ECO:0000259" key="9">
    <source>
        <dbReference type="Pfam" id="PF16916"/>
    </source>
</evidence>
<comment type="caution">
    <text evidence="10">The sequence shown here is derived from an EMBL/GenBank/DDBJ whole genome shotgun (WGS) entry which is preliminary data.</text>
</comment>
<dbReference type="AlphaFoldDB" id="A0A9D1DPX9"/>
<name>A0A9D1DPX9_9FIRM</name>
<organism evidence="10 11">
    <name type="scientific">Candidatus Gallacutalibacter pullicola</name>
    <dbReference type="NCBI Taxonomy" id="2840830"/>
    <lineage>
        <taxon>Bacteria</taxon>
        <taxon>Bacillati</taxon>
        <taxon>Bacillota</taxon>
        <taxon>Clostridia</taxon>
        <taxon>Eubacteriales</taxon>
        <taxon>Candidatus Gallacutalibacter</taxon>
    </lineage>
</organism>
<proteinExistence type="inferred from homology"/>
<keyword evidence="3" id="KW-0813">Transport</keyword>
<dbReference type="InterPro" id="IPR002524">
    <property type="entry name" value="Cation_efflux"/>
</dbReference>
<feature type="transmembrane region" description="Helical" evidence="7">
    <location>
        <begin position="128"/>
        <end position="147"/>
    </location>
</feature>
<evidence type="ECO:0000256" key="1">
    <source>
        <dbReference type="ARBA" id="ARBA00004141"/>
    </source>
</evidence>
<dbReference type="Pfam" id="PF16916">
    <property type="entry name" value="ZT_dimer"/>
    <property type="match status" value="1"/>
</dbReference>
<dbReference type="Proteomes" id="UP000886785">
    <property type="component" value="Unassembled WGS sequence"/>
</dbReference>
<keyword evidence="4 7" id="KW-0812">Transmembrane</keyword>
<dbReference type="SUPFAM" id="SSF160240">
    <property type="entry name" value="Cation efflux protein cytoplasmic domain-like"/>
    <property type="match status" value="1"/>
</dbReference>
<sequence>MSKLLLRILLKDGQSVSDPSVREKCGQIASLVGIATNFILFLIKILVGTIFRSIAITADAVNNLSDSASSVVTLVGFKLSGKPADEEHPYGHARMEYISGLIVSFLILFLGIQLIQSSAEKIFHPEQAQFSVVTVAVLIISILGKVWQGLFYRGMGRTIGSTALEATAADSFNDVFSTSAILLGTVITKLTGFNLDGYMGVVVAVLIIITGINLVKETTNPLLGMAPDKKLVDDIYKKILSYDGIIGLHDLMVHNYGPGRCFASVHCEVPASQDIMVSHDIIDTVEHDFKRDMGIQMVIHLDPVDTDNEQTNRLREQVIALLKEISPEIRMHDFRVVWGQTHSNLIFDVLVPFKFKLRDKDLSDYITKKISDLDSSYCAVITIDHSYVPPEQDESN</sequence>
<dbReference type="PANTHER" id="PTHR43840:SF50">
    <property type="entry name" value="MANGANESE EFFLUX SYSTEM PROTEIN MNES"/>
    <property type="match status" value="1"/>
</dbReference>
<evidence type="ECO:0000256" key="5">
    <source>
        <dbReference type="ARBA" id="ARBA00022989"/>
    </source>
</evidence>
<dbReference type="Gene3D" id="3.30.70.1350">
    <property type="entry name" value="Cation efflux protein, cytoplasmic domain"/>
    <property type="match status" value="1"/>
</dbReference>
<keyword evidence="6 7" id="KW-0472">Membrane</keyword>
<accession>A0A9D1DPX9</accession>
<dbReference type="NCBIfam" id="TIGR01297">
    <property type="entry name" value="CDF"/>
    <property type="match status" value="1"/>
</dbReference>
<dbReference type="InterPro" id="IPR050291">
    <property type="entry name" value="CDF_Transporter"/>
</dbReference>
<feature type="transmembrane region" description="Helical" evidence="7">
    <location>
        <begin position="97"/>
        <end position="116"/>
    </location>
</feature>
<comment type="similarity">
    <text evidence="2">Belongs to the cation diffusion facilitator (CDF) transporter (TC 2.A.4) family.</text>
</comment>
<dbReference type="InterPro" id="IPR027469">
    <property type="entry name" value="Cation_efflux_TMD_sf"/>
</dbReference>
<dbReference type="Gene3D" id="1.20.1510.10">
    <property type="entry name" value="Cation efflux protein transmembrane domain"/>
    <property type="match status" value="1"/>
</dbReference>
<evidence type="ECO:0000313" key="11">
    <source>
        <dbReference type="Proteomes" id="UP000886785"/>
    </source>
</evidence>
<reference evidence="10" key="2">
    <citation type="journal article" date="2021" name="PeerJ">
        <title>Extensive microbial diversity within the chicken gut microbiome revealed by metagenomics and culture.</title>
        <authorList>
            <person name="Gilroy R."/>
            <person name="Ravi A."/>
            <person name="Getino M."/>
            <person name="Pursley I."/>
            <person name="Horton D.L."/>
            <person name="Alikhan N.F."/>
            <person name="Baker D."/>
            <person name="Gharbi K."/>
            <person name="Hall N."/>
            <person name="Watson M."/>
            <person name="Adriaenssens E.M."/>
            <person name="Foster-Nyarko E."/>
            <person name="Jarju S."/>
            <person name="Secka A."/>
            <person name="Antonio M."/>
            <person name="Oren A."/>
            <person name="Chaudhuri R.R."/>
            <person name="La Ragione R."/>
            <person name="Hildebrand F."/>
            <person name="Pallen M.J."/>
        </authorList>
    </citation>
    <scope>NUCLEOTIDE SEQUENCE</scope>
    <source>
        <strain evidence="10">ChiSjej1B19-7085</strain>
    </source>
</reference>
<evidence type="ECO:0000256" key="3">
    <source>
        <dbReference type="ARBA" id="ARBA00022448"/>
    </source>
</evidence>